<dbReference type="GO" id="GO:0003677">
    <property type="term" value="F:DNA binding"/>
    <property type="evidence" value="ECO:0007669"/>
    <property type="project" value="UniProtKB-UniRule"/>
</dbReference>
<dbReference type="AlphaFoldDB" id="A0A4Y9VT03"/>
<dbReference type="Gene3D" id="1.10.10.60">
    <property type="entry name" value="Homeodomain-like"/>
    <property type="match status" value="1"/>
</dbReference>
<dbReference type="PANTHER" id="PTHR47506">
    <property type="entry name" value="TRANSCRIPTIONAL REGULATORY PROTEIN"/>
    <property type="match status" value="1"/>
</dbReference>
<proteinExistence type="predicted"/>
<dbReference type="Proteomes" id="UP000297706">
    <property type="component" value="Unassembled WGS sequence"/>
</dbReference>
<feature type="domain" description="HTH tetR-type" evidence="5">
    <location>
        <begin position="9"/>
        <end position="69"/>
    </location>
</feature>
<keyword evidence="3" id="KW-0804">Transcription</keyword>
<dbReference type="PROSITE" id="PS50977">
    <property type="entry name" value="HTH_TETR_2"/>
    <property type="match status" value="1"/>
</dbReference>
<evidence type="ECO:0000256" key="1">
    <source>
        <dbReference type="ARBA" id="ARBA00023015"/>
    </source>
</evidence>
<dbReference type="EMBL" id="PQVH01000008">
    <property type="protein sequence ID" value="TFW71599.1"/>
    <property type="molecule type" value="Genomic_DNA"/>
</dbReference>
<comment type="caution">
    <text evidence="6">The sequence shown here is derived from an EMBL/GenBank/DDBJ whole genome shotgun (WGS) entry which is preliminary data.</text>
</comment>
<evidence type="ECO:0000256" key="3">
    <source>
        <dbReference type="ARBA" id="ARBA00023163"/>
    </source>
</evidence>
<dbReference type="SUPFAM" id="SSF46689">
    <property type="entry name" value="Homeodomain-like"/>
    <property type="match status" value="1"/>
</dbReference>
<dbReference type="InterPro" id="IPR001647">
    <property type="entry name" value="HTH_TetR"/>
</dbReference>
<accession>A0A4Y9VT03</accession>
<dbReference type="Gene3D" id="1.10.357.10">
    <property type="entry name" value="Tetracycline Repressor, domain 2"/>
    <property type="match status" value="1"/>
</dbReference>
<sequence length="200" mass="22225">MSSAGRPRTFDRDVALNKAMLIFWEKGYEGTTMTDIISAIGTKAPSVYAAFGNKDKLFNEVVNLYAETLKAGPLKALNDHPSIYDAIKNSLYSNVEIFTSQSNPCSCLIMTAAINCSPEHIEHMNRLKNLRTVYKRVLETRFKQAVTDGQLISSANPQTLAEFYMTFVHGLALRAKDGVSKSELQTSTDYALVTVKLMLK</sequence>
<feature type="DNA-binding region" description="H-T-H motif" evidence="4">
    <location>
        <begin position="32"/>
        <end position="51"/>
    </location>
</feature>
<evidence type="ECO:0000313" key="6">
    <source>
        <dbReference type="EMBL" id="TFW71599.1"/>
    </source>
</evidence>
<dbReference type="RefSeq" id="WP_135277141.1">
    <property type="nucleotide sequence ID" value="NZ_PQVH01000008.1"/>
</dbReference>
<dbReference type="SUPFAM" id="SSF48498">
    <property type="entry name" value="Tetracyclin repressor-like, C-terminal domain"/>
    <property type="match status" value="1"/>
</dbReference>
<evidence type="ECO:0000256" key="2">
    <source>
        <dbReference type="ARBA" id="ARBA00023125"/>
    </source>
</evidence>
<reference evidence="6 7" key="1">
    <citation type="submission" date="2018-02" db="EMBL/GenBank/DDBJ databases">
        <title>A novel lanthanide dependent methylotroph, Methylotenera sp. La3113.</title>
        <authorList>
            <person name="Lv H."/>
            <person name="Tani A."/>
        </authorList>
    </citation>
    <scope>NUCLEOTIDE SEQUENCE [LARGE SCALE GENOMIC DNA]</scope>
    <source>
        <strain evidence="6 7">La3113</strain>
    </source>
</reference>
<dbReference type="PANTHER" id="PTHR47506:SF1">
    <property type="entry name" value="HTH-TYPE TRANSCRIPTIONAL REGULATOR YJDC"/>
    <property type="match status" value="1"/>
</dbReference>
<organism evidence="6 7">
    <name type="scientific">Methylotenera oryzisoli</name>
    <dbReference type="NCBI Taxonomy" id="2080758"/>
    <lineage>
        <taxon>Bacteria</taxon>
        <taxon>Pseudomonadati</taxon>
        <taxon>Pseudomonadota</taxon>
        <taxon>Betaproteobacteria</taxon>
        <taxon>Nitrosomonadales</taxon>
        <taxon>Methylophilaceae</taxon>
        <taxon>Methylotenera</taxon>
    </lineage>
</organism>
<keyword evidence="7" id="KW-1185">Reference proteome</keyword>
<protein>
    <submittedName>
        <fullName evidence="6">TetR/AcrR family transcriptional regulator</fullName>
    </submittedName>
</protein>
<dbReference type="OrthoDB" id="270177at2"/>
<evidence type="ECO:0000256" key="4">
    <source>
        <dbReference type="PROSITE-ProRule" id="PRU00335"/>
    </source>
</evidence>
<evidence type="ECO:0000259" key="5">
    <source>
        <dbReference type="PROSITE" id="PS50977"/>
    </source>
</evidence>
<keyword evidence="2 4" id="KW-0238">DNA-binding</keyword>
<dbReference type="InterPro" id="IPR036271">
    <property type="entry name" value="Tet_transcr_reg_TetR-rel_C_sf"/>
</dbReference>
<evidence type="ECO:0000313" key="7">
    <source>
        <dbReference type="Proteomes" id="UP000297706"/>
    </source>
</evidence>
<gene>
    <name evidence="6" type="ORF">C3Y98_05745</name>
</gene>
<keyword evidence="1" id="KW-0805">Transcription regulation</keyword>
<dbReference type="Pfam" id="PF00440">
    <property type="entry name" value="TetR_N"/>
    <property type="match status" value="1"/>
</dbReference>
<name>A0A4Y9VT03_9PROT</name>
<dbReference type="InterPro" id="IPR009057">
    <property type="entry name" value="Homeodomain-like_sf"/>
</dbReference>